<name>A0ABP5PR92_9ACTN</name>
<keyword evidence="2" id="KW-1185">Reference proteome</keyword>
<comment type="caution">
    <text evidence="1">The sequence shown here is derived from an EMBL/GenBank/DDBJ whole genome shotgun (WGS) entry which is preliminary data.</text>
</comment>
<evidence type="ECO:0000313" key="2">
    <source>
        <dbReference type="Proteomes" id="UP001499843"/>
    </source>
</evidence>
<dbReference type="Proteomes" id="UP001499843">
    <property type="component" value="Unassembled WGS sequence"/>
</dbReference>
<evidence type="ECO:0000313" key="1">
    <source>
        <dbReference type="EMBL" id="GAA2214153.1"/>
    </source>
</evidence>
<evidence type="ECO:0008006" key="3">
    <source>
        <dbReference type="Google" id="ProtNLM"/>
    </source>
</evidence>
<organism evidence="1 2">
    <name type="scientific">Nonomuraea monospora</name>
    <dbReference type="NCBI Taxonomy" id="568818"/>
    <lineage>
        <taxon>Bacteria</taxon>
        <taxon>Bacillati</taxon>
        <taxon>Actinomycetota</taxon>
        <taxon>Actinomycetes</taxon>
        <taxon>Streptosporangiales</taxon>
        <taxon>Streptosporangiaceae</taxon>
        <taxon>Nonomuraea</taxon>
    </lineage>
</organism>
<sequence>MLQEMRLFWDDISAQRRRRVAAQVASARQRRDEIIAYWNHHKVVVQEQWKARPPGRGSVTVADIPEVAAQWHPANPGTPHQVLASHQGRRGEASPFRWLCPLNQGHPSWPAWPKDRVQAGTACPQCRHPLSLADIPALAEQYRGALPPKEIAFASHDLVEWECYTWAVVPATGQWRKVTHRFSAVIKERSLQGDACLVCAGYVIDDSNSLESWFPEIAAELDDESIDPATLPTSRHNASRRVGARPEVWTPVVMRRAAPYRWSAARSHSG</sequence>
<dbReference type="EMBL" id="BAAAQX010000038">
    <property type="protein sequence ID" value="GAA2214153.1"/>
    <property type="molecule type" value="Genomic_DNA"/>
</dbReference>
<accession>A0ABP5PR92</accession>
<reference evidence="2" key="1">
    <citation type="journal article" date="2019" name="Int. J. Syst. Evol. Microbiol.">
        <title>The Global Catalogue of Microorganisms (GCM) 10K type strain sequencing project: providing services to taxonomists for standard genome sequencing and annotation.</title>
        <authorList>
            <consortium name="The Broad Institute Genomics Platform"/>
            <consortium name="The Broad Institute Genome Sequencing Center for Infectious Disease"/>
            <person name="Wu L."/>
            <person name="Ma J."/>
        </authorList>
    </citation>
    <scope>NUCLEOTIDE SEQUENCE [LARGE SCALE GENOMIC DNA]</scope>
    <source>
        <strain evidence="2">JCM 16114</strain>
    </source>
</reference>
<proteinExistence type="predicted"/>
<gene>
    <name evidence="1" type="ORF">GCM10009850_096170</name>
</gene>
<dbReference type="RefSeq" id="WP_344491144.1">
    <property type="nucleotide sequence ID" value="NZ_BAAAQX010000038.1"/>
</dbReference>
<protein>
    <recommendedName>
        <fullName evidence="3">Zinc-ribbon domain-containing protein</fullName>
    </recommendedName>
</protein>